<comment type="caution">
    <text evidence="4">The sequence shown here is derived from an EMBL/GenBank/DDBJ whole genome shotgun (WGS) entry which is preliminary data.</text>
</comment>
<dbReference type="InterPro" id="IPR025160">
    <property type="entry name" value="AATF"/>
</dbReference>
<keyword evidence="2" id="KW-0472">Membrane</keyword>
<accession>A0A921ZDW7</accession>
<evidence type="ECO:0000313" key="4">
    <source>
        <dbReference type="EMBL" id="KAG6456178.1"/>
    </source>
</evidence>
<proteinExistence type="predicted"/>
<dbReference type="InterPro" id="IPR039223">
    <property type="entry name" value="AATF/Bfr2"/>
</dbReference>
<feature type="transmembrane region" description="Helical" evidence="2">
    <location>
        <begin position="271"/>
        <end position="292"/>
    </location>
</feature>
<dbReference type="EMBL" id="JH668506">
    <property type="protein sequence ID" value="KAG6456178.1"/>
    <property type="molecule type" value="Genomic_DNA"/>
</dbReference>
<feature type="region of interest" description="Disordered" evidence="1">
    <location>
        <begin position="79"/>
        <end position="182"/>
    </location>
</feature>
<feature type="compositionally biased region" description="Acidic residues" evidence="1">
    <location>
        <begin position="136"/>
        <end position="148"/>
    </location>
</feature>
<feature type="domain" description="AATF leucine zipper-containing" evidence="3">
    <location>
        <begin position="204"/>
        <end position="269"/>
    </location>
</feature>
<sequence length="299" mass="33948">MKSKNKKNVKQLLSDKIADALTLKPRADIEDDTVFGTKPRTVTWAELGSSDSEDEATISDFRKRNVNLLSDISKKYEGKVVTRKNFENSEEESDISESEDSSNKDQNVSQKMSMDSSDDSEKEQGVPKSMELKESDSEDFDSDAESDDYSITKFGKKSQDATDNEESEDVEENDDDGDAYDISQMDEPMKEDFEHVKKQNISEEAKKGICVRNQLLVWENLLEMRIHLQRCMNTANQMPMPDTYATLKDQTEFIEEANATKLNVANVLDKYVFIAIYLILLLGISIVCHLGLGFCQHIM</sequence>
<dbReference type="PANTHER" id="PTHR15565:SF0">
    <property type="entry name" value="PROTEIN AATF"/>
    <property type="match status" value="1"/>
</dbReference>
<reference evidence="4" key="2">
    <citation type="submission" date="2020-12" db="EMBL/GenBank/DDBJ databases">
        <authorList>
            <person name="Kanost M."/>
        </authorList>
    </citation>
    <scope>NUCLEOTIDE SEQUENCE</scope>
</reference>
<feature type="compositionally biased region" description="Acidic residues" evidence="1">
    <location>
        <begin position="162"/>
        <end position="179"/>
    </location>
</feature>
<organism evidence="4 5">
    <name type="scientific">Manduca sexta</name>
    <name type="common">Tobacco hawkmoth</name>
    <name type="synonym">Tobacco hornworm</name>
    <dbReference type="NCBI Taxonomy" id="7130"/>
    <lineage>
        <taxon>Eukaryota</taxon>
        <taxon>Metazoa</taxon>
        <taxon>Ecdysozoa</taxon>
        <taxon>Arthropoda</taxon>
        <taxon>Hexapoda</taxon>
        <taxon>Insecta</taxon>
        <taxon>Pterygota</taxon>
        <taxon>Neoptera</taxon>
        <taxon>Endopterygota</taxon>
        <taxon>Lepidoptera</taxon>
        <taxon>Glossata</taxon>
        <taxon>Ditrysia</taxon>
        <taxon>Bombycoidea</taxon>
        <taxon>Sphingidae</taxon>
        <taxon>Sphinginae</taxon>
        <taxon>Sphingini</taxon>
        <taxon>Manduca</taxon>
    </lineage>
</organism>
<dbReference type="PANTHER" id="PTHR15565">
    <property type="entry name" value="AATF PROTEIN APOPTOSIS ANTAGONIZING TRANSCRIPTION FACTOR"/>
    <property type="match status" value="1"/>
</dbReference>
<keyword evidence="2" id="KW-1133">Transmembrane helix</keyword>
<feature type="compositionally biased region" description="Acidic residues" evidence="1">
    <location>
        <begin position="88"/>
        <end position="100"/>
    </location>
</feature>
<name>A0A921ZDW7_MANSE</name>
<gene>
    <name evidence="4" type="ORF">O3G_MSEX009614</name>
</gene>
<dbReference type="GO" id="GO:0006357">
    <property type="term" value="P:regulation of transcription by RNA polymerase II"/>
    <property type="evidence" value="ECO:0007669"/>
    <property type="project" value="TreeGrafter"/>
</dbReference>
<keyword evidence="5" id="KW-1185">Reference proteome</keyword>
<dbReference type="GO" id="GO:0005730">
    <property type="term" value="C:nucleolus"/>
    <property type="evidence" value="ECO:0007669"/>
    <property type="project" value="TreeGrafter"/>
</dbReference>
<dbReference type="AlphaFoldDB" id="A0A921ZDW7"/>
<dbReference type="Proteomes" id="UP000791440">
    <property type="component" value="Unassembled WGS sequence"/>
</dbReference>
<evidence type="ECO:0000313" key="5">
    <source>
        <dbReference type="Proteomes" id="UP000791440"/>
    </source>
</evidence>
<evidence type="ECO:0000259" key="3">
    <source>
        <dbReference type="Pfam" id="PF13339"/>
    </source>
</evidence>
<protein>
    <recommendedName>
        <fullName evidence="3">AATF leucine zipper-containing domain-containing protein</fullName>
    </recommendedName>
</protein>
<reference evidence="4" key="1">
    <citation type="journal article" date="2016" name="Insect Biochem. Mol. Biol.">
        <title>Multifaceted biological insights from a draft genome sequence of the tobacco hornworm moth, Manduca sexta.</title>
        <authorList>
            <person name="Kanost M.R."/>
            <person name="Arrese E.L."/>
            <person name="Cao X."/>
            <person name="Chen Y.R."/>
            <person name="Chellapilla S."/>
            <person name="Goldsmith M.R."/>
            <person name="Grosse-Wilde E."/>
            <person name="Heckel D.G."/>
            <person name="Herndon N."/>
            <person name="Jiang H."/>
            <person name="Papanicolaou A."/>
            <person name="Qu J."/>
            <person name="Soulages J.L."/>
            <person name="Vogel H."/>
            <person name="Walters J."/>
            <person name="Waterhouse R.M."/>
            <person name="Ahn S.J."/>
            <person name="Almeida F.C."/>
            <person name="An C."/>
            <person name="Aqrawi P."/>
            <person name="Bretschneider A."/>
            <person name="Bryant W.B."/>
            <person name="Bucks S."/>
            <person name="Chao H."/>
            <person name="Chevignon G."/>
            <person name="Christen J.M."/>
            <person name="Clarke D.F."/>
            <person name="Dittmer N.T."/>
            <person name="Ferguson L.C.F."/>
            <person name="Garavelou S."/>
            <person name="Gordon K.H.J."/>
            <person name="Gunaratna R.T."/>
            <person name="Han Y."/>
            <person name="Hauser F."/>
            <person name="He Y."/>
            <person name="Heidel-Fischer H."/>
            <person name="Hirsh A."/>
            <person name="Hu Y."/>
            <person name="Jiang H."/>
            <person name="Kalra D."/>
            <person name="Klinner C."/>
            <person name="Konig C."/>
            <person name="Kovar C."/>
            <person name="Kroll A.R."/>
            <person name="Kuwar S.S."/>
            <person name="Lee S.L."/>
            <person name="Lehman R."/>
            <person name="Li K."/>
            <person name="Li Z."/>
            <person name="Liang H."/>
            <person name="Lovelace S."/>
            <person name="Lu Z."/>
            <person name="Mansfield J.H."/>
            <person name="McCulloch K.J."/>
            <person name="Mathew T."/>
            <person name="Morton B."/>
            <person name="Muzny D.M."/>
            <person name="Neunemann D."/>
            <person name="Ongeri F."/>
            <person name="Pauchet Y."/>
            <person name="Pu L.L."/>
            <person name="Pyrousis I."/>
            <person name="Rao X.J."/>
            <person name="Redding A."/>
            <person name="Roesel C."/>
            <person name="Sanchez-Gracia A."/>
            <person name="Schaack S."/>
            <person name="Shukla A."/>
            <person name="Tetreau G."/>
            <person name="Wang Y."/>
            <person name="Xiong G.H."/>
            <person name="Traut W."/>
            <person name="Walsh T.K."/>
            <person name="Worley K.C."/>
            <person name="Wu D."/>
            <person name="Wu W."/>
            <person name="Wu Y.Q."/>
            <person name="Zhang X."/>
            <person name="Zou Z."/>
            <person name="Zucker H."/>
            <person name="Briscoe A.D."/>
            <person name="Burmester T."/>
            <person name="Clem R.J."/>
            <person name="Feyereisen R."/>
            <person name="Grimmelikhuijzen C.J.P."/>
            <person name="Hamodrakas S.J."/>
            <person name="Hansson B.S."/>
            <person name="Huguet E."/>
            <person name="Jermiin L.S."/>
            <person name="Lan Q."/>
            <person name="Lehman H.K."/>
            <person name="Lorenzen M."/>
            <person name="Merzendorfer H."/>
            <person name="Michalopoulos I."/>
            <person name="Morton D.B."/>
            <person name="Muthukrishnan S."/>
            <person name="Oakeshott J.G."/>
            <person name="Palmer W."/>
            <person name="Park Y."/>
            <person name="Passarelli A.L."/>
            <person name="Rozas J."/>
            <person name="Schwartz L.M."/>
            <person name="Smith W."/>
            <person name="Southgate A."/>
            <person name="Vilcinskas A."/>
            <person name="Vogt R."/>
            <person name="Wang P."/>
            <person name="Werren J."/>
            <person name="Yu X.Q."/>
            <person name="Zhou J.J."/>
            <person name="Brown S.J."/>
            <person name="Scherer S.E."/>
            <person name="Richards S."/>
            <person name="Blissard G.W."/>
        </authorList>
    </citation>
    <scope>NUCLEOTIDE SEQUENCE</scope>
</reference>
<evidence type="ECO:0000256" key="1">
    <source>
        <dbReference type="SAM" id="MobiDB-lite"/>
    </source>
</evidence>
<dbReference type="Pfam" id="PF13339">
    <property type="entry name" value="AATF-Che1"/>
    <property type="match status" value="1"/>
</dbReference>
<feature type="compositionally biased region" description="Basic and acidic residues" evidence="1">
    <location>
        <begin position="122"/>
        <end position="135"/>
    </location>
</feature>
<evidence type="ECO:0000256" key="2">
    <source>
        <dbReference type="SAM" id="Phobius"/>
    </source>
</evidence>
<keyword evidence="2" id="KW-0812">Transmembrane</keyword>